<name>A0ABR2A0R9_9ROSI</name>
<evidence type="ECO:0000313" key="1">
    <source>
        <dbReference type="EMBL" id="KAK8486201.1"/>
    </source>
</evidence>
<organism evidence="1 2">
    <name type="scientific">Hibiscus sabdariffa</name>
    <name type="common">roselle</name>
    <dbReference type="NCBI Taxonomy" id="183260"/>
    <lineage>
        <taxon>Eukaryota</taxon>
        <taxon>Viridiplantae</taxon>
        <taxon>Streptophyta</taxon>
        <taxon>Embryophyta</taxon>
        <taxon>Tracheophyta</taxon>
        <taxon>Spermatophyta</taxon>
        <taxon>Magnoliopsida</taxon>
        <taxon>eudicotyledons</taxon>
        <taxon>Gunneridae</taxon>
        <taxon>Pentapetalae</taxon>
        <taxon>rosids</taxon>
        <taxon>malvids</taxon>
        <taxon>Malvales</taxon>
        <taxon>Malvaceae</taxon>
        <taxon>Malvoideae</taxon>
        <taxon>Hibiscus</taxon>
    </lineage>
</organism>
<protein>
    <submittedName>
        <fullName evidence="1">Uncharacterized protein</fullName>
    </submittedName>
</protein>
<accession>A0ABR2A0R9</accession>
<keyword evidence="2" id="KW-1185">Reference proteome</keyword>
<proteinExistence type="predicted"/>
<gene>
    <name evidence="1" type="ORF">V6N11_069153</name>
</gene>
<evidence type="ECO:0000313" key="2">
    <source>
        <dbReference type="Proteomes" id="UP001396334"/>
    </source>
</evidence>
<dbReference type="Proteomes" id="UP001396334">
    <property type="component" value="Unassembled WGS sequence"/>
</dbReference>
<sequence length="69" mass="7673">MVIIKPSFSLIFCCFLFIFFPQRIVSHKTAASVHKPGSPGAPRCCAKETSHTSSQVDSATLRHEKQRNP</sequence>
<comment type="caution">
    <text evidence="1">The sequence shown here is derived from an EMBL/GenBank/DDBJ whole genome shotgun (WGS) entry which is preliminary data.</text>
</comment>
<reference evidence="1 2" key="1">
    <citation type="journal article" date="2024" name="G3 (Bethesda)">
        <title>Genome assembly of Hibiscus sabdariffa L. provides insights into metabolisms of medicinal natural products.</title>
        <authorList>
            <person name="Kim T."/>
        </authorList>
    </citation>
    <scope>NUCLEOTIDE SEQUENCE [LARGE SCALE GENOMIC DNA]</scope>
    <source>
        <strain evidence="1">TK-2024</strain>
        <tissue evidence="1">Old leaves</tissue>
    </source>
</reference>
<dbReference type="EMBL" id="JBBPBN010000454">
    <property type="protein sequence ID" value="KAK8486201.1"/>
    <property type="molecule type" value="Genomic_DNA"/>
</dbReference>